<dbReference type="PANTHER" id="PTHR34296">
    <property type="entry name" value="TRANSCRIPTIONAL ACTIVATOR PROTEIN MED"/>
    <property type="match status" value="1"/>
</dbReference>
<name>A0A9W6LP20_9FUSO</name>
<dbReference type="InterPro" id="IPR003760">
    <property type="entry name" value="PnrA-like"/>
</dbReference>
<evidence type="ECO:0000256" key="4">
    <source>
        <dbReference type="ARBA" id="ARBA00022729"/>
    </source>
</evidence>
<evidence type="ECO:0000256" key="5">
    <source>
        <dbReference type="ARBA" id="ARBA00023136"/>
    </source>
</evidence>
<evidence type="ECO:0000259" key="7">
    <source>
        <dbReference type="Pfam" id="PF02608"/>
    </source>
</evidence>
<protein>
    <submittedName>
        <fullName evidence="8">BMP family ABC transporter substrate-binding protein</fullName>
    </submittedName>
</protein>
<reference evidence="8" key="1">
    <citation type="submission" date="2022-12" db="EMBL/GenBank/DDBJ databases">
        <title>Reference genome sequencing for broad-spectrum identification of bacterial and archaeal isolates by mass spectrometry.</title>
        <authorList>
            <person name="Sekiguchi Y."/>
            <person name="Tourlousse D.M."/>
        </authorList>
    </citation>
    <scope>NUCLEOTIDE SEQUENCE</scope>
    <source>
        <strain evidence="8">10succ1</strain>
    </source>
</reference>
<dbReference type="Pfam" id="PF02608">
    <property type="entry name" value="Bmp"/>
    <property type="match status" value="1"/>
</dbReference>
<dbReference type="InterPro" id="IPR028082">
    <property type="entry name" value="Peripla_BP_I"/>
</dbReference>
<evidence type="ECO:0000256" key="3">
    <source>
        <dbReference type="ARBA" id="ARBA00022475"/>
    </source>
</evidence>
<comment type="subcellular location">
    <subcellularLocation>
        <location evidence="1">Cell membrane</location>
        <topology evidence="1">Lipid-anchor</topology>
    </subcellularLocation>
</comment>
<keyword evidence="4" id="KW-0732">Signal</keyword>
<comment type="similarity">
    <text evidence="2">Belongs to the BMP lipoprotein family.</text>
</comment>
<dbReference type="Gene3D" id="3.40.50.2300">
    <property type="match status" value="2"/>
</dbReference>
<dbReference type="PANTHER" id="PTHR34296:SF2">
    <property type="entry name" value="ABC TRANSPORTER GUANOSINE-BINDING PROTEIN NUPN"/>
    <property type="match status" value="1"/>
</dbReference>
<evidence type="ECO:0000256" key="2">
    <source>
        <dbReference type="ARBA" id="ARBA00008610"/>
    </source>
</evidence>
<sequence>MKRFMKQILVLFFIISTCTFAKEIKVGLILAMGGLGDKSFNDSAYRGLKKAEKDFDIEVKYVEPSSWSEDSIFITEFAENDYDLIIATSYTAQDAMTELAGEFPDTKFAIVDTTIEGVPNTASLVFSEEEGSFLVGALAAMMSENNSVGFIGAVDIPLINNFRRGYEQGAKYINPEISTTAIYIGGNAPFNDPVKGKEATYSLANQGVDVVYHASGNTGVGMMEAVKDLGIYAIGVDSDQDYMVEGQVITSMLKNVDNAVYALIKDTVEGNFEGKAYKFGLAEDGVGTTDFKYTREVIGEKKIQRLEEIKKDIIDGKIVIK</sequence>
<evidence type="ECO:0000256" key="1">
    <source>
        <dbReference type="ARBA" id="ARBA00004193"/>
    </source>
</evidence>
<dbReference type="GO" id="GO:0005886">
    <property type="term" value="C:plasma membrane"/>
    <property type="evidence" value="ECO:0007669"/>
    <property type="project" value="UniProtKB-SubCell"/>
</dbReference>
<evidence type="ECO:0000313" key="8">
    <source>
        <dbReference type="EMBL" id="GLI57529.1"/>
    </source>
</evidence>
<dbReference type="InterPro" id="IPR050957">
    <property type="entry name" value="BMP_lipoprotein"/>
</dbReference>
<dbReference type="Proteomes" id="UP001144471">
    <property type="component" value="Unassembled WGS sequence"/>
</dbReference>
<organism evidence="8 9">
    <name type="scientific">Propionigenium maris DSM 9537</name>
    <dbReference type="NCBI Taxonomy" id="1123000"/>
    <lineage>
        <taxon>Bacteria</taxon>
        <taxon>Fusobacteriati</taxon>
        <taxon>Fusobacteriota</taxon>
        <taxon>Fusobacteriia</taxon>
        <taxon>Fusobacteriales</taxon>
        <taxon>Fusobacteriaceae</taxon>
        <taxon>Propionigenium</taxon>
    </lineage>
</organism>
<comment type="caution">
    <text evidence="8">The sequence shown here is derived from an EMBL/GenBank/DDBJ whole genome shotgun (WGS) entry which is preliminary data.</text>
</comment>
<dbReference type="SUPFAM" id="SSF53822">
    <property type="entry name" value="Periplasmic binding protein-like I"/>
    <property type="match status" value="1"/>
</dbReference>
<dbReference type="AlphaFoldDB" id="A0A9W6LP20"/>
<keyword evidence="5" id="KW-0472">Membrane</keyword>
<proteinExistence type="inferred from homology"/>
<accession>A0A9W6LP20</accession>
<gene>
    <name evidence="8" type="ORF">PM10SUCC1_30430</name>
</gene>
<dbReference type="CDD" id="cd06354">
    <property type="entry name" value="PBP1_PrnA-like"/>
    <property type="match status" value="1"/>
</dbReference>
<evidence type="ECO:0000313" key="9">
    <source>
        <dbReference type="Proteomes" id="UP001144471"/>
    </source>
</evidence>
<keyword evidence="3" id="KW-1003">Cell membrane</keyword>
<evidence type="ECO:0000256" key="6">
    <source>
        <dbReference type="ARBA" id="ARBA00023288"/>
    </source>
</evidence>
<dbReference type="RefSeq" id="WP_281837179.1">
    <property type="nucleotide sequence ID" value="NZ_BSDY01000019.1"/>
</dbReference>
<feature type="domain" description="ABC transporter substrate-binding protein PnrA-like" evidence="7">
    <location>
        <begin position="28"/>
        <end position="317"/>
    </location>
</feature>
<keyword evidence="9" id="KW-1185">Reference proteome</keyword>
<dbReference type="EMBL" id="BSDY01000019">
    <property type="protein sequence ID" value="GLI57529.1"/>
    <property type="molecule type" value="Genomic_DNA"/>
</dbReference>
<keyword evidence="6" id="KW-0449">Lipoprotein</keyword>